<dbReference type="EMBL" id="QGKY02001015">
    <property type="protein sequence ID" value="KAF2576253.1"/>
    <property type="molecule type" value="Genomic_DNA"/>
</dbReference>
<protein>
    <submittedName>
        <fullName evidence="1">Uncharacterized protein</fullName>
    </submittedName>
</protein>
<accession>A0A8S9J3P6</accession>
<evidence type="ECO:0000313" key="1">
    <source>
        <dbReference type="EMBL" id="KAF2576253.1"/>
    </source>
</evidence>
<comment type="caution">
    <text evidence="1">The sequence shown here is derived from an EMBL/GenBank/DDBJ whole genome shotgun (WGS) entry which is preliminary data.</text>
</comment>
<name>A0A8S9J3P6_BRACR</name>
<sequence>MVETTLKADEHTKITRREGRRPDSTLRGQDSLEGGCSVETGFMGVPWMGTLETRMYCETDRLRWDKVPWLVRALLVHERTWLQGSIRLRLDSTEPWPWQDHGSGMMSMALAGVIMIGIHMI</sequence>
<dbReference type="AlphaFoldDB" id="A0A8S9J3P6"/>
<proteinExistence type="predicted"/>
<gene>
    <name evidence="1" type="ORF">F2Q70_00003095</name>
</gene>
<organism evidence="1">
    <name type="scientific">Brassica cretica</name>
    <name type="common">Mustard</name>
    <dbReference type="NCBI Taxonomy" id="69181"/>
    <lineage>
        <taxon>Eukaryota</taxon>
        <taxon>Viridiplantae</taxon>
        <taxon>Streptophyta</taxon>
        <taxon>Embryophyta</taxon>
        <taxon>Tracheophyta</taxon>
        <taxon>Spermatophyta</taxon>
        <taxon>Magnoliopsida</taxon>
        <taxon>eudicotyledons</taxon>
        <taxon>Gunneridae</taxon>
        <taxon>Pentapetalae</taxon>
        <taxon>rosids</taxon>
        <taxon>malvids</taxon>
        <taxon>Brassicales</taxon>
        <taxon>Brassicaceae</taxon>
        <taxon>Brassiceae</taxon>
        <taxon>Brassica</taxon>
    </lineage>
</organism>
<reference evidence="1" key="1">
    <citation type="submission" date="2019-12" db="EMBL/GenBank/DDBJ databases">
        <title>Genome sequencing and annotation of Brassica cretica.</title>
        <authorList>
            <person name="Studholme D.J."/>
            <person name="Sarris P.F."/>
        </authorList>
    </citation>
    <scope>NUCLEOTIDE SEQUENCE</scope>
    <source>
        <strain evidence="1">PFS-102/07</strain>
        <tissue evidence="1">Leaf</tissue>
    </source>
</reference>